<dbReference type="EMBL" id="JASCZI010120934">
    <property type="protein sequence ID" value="MED6157865.1"/>
    <property type="molecule type" value="Genomic_DNA"/>
</dbReference>
<protein>
    <submittedName>
        <fullName evidence="2">Uncharacterized protein</fullName>
    </submittedName>
</protein>
<name>A0ABU6UBN6_9FABA</name>
<accession>A0ABU6UBN6</accession>
<evidence type="ECO:0000313" key="2">
    <source>
        <dbReference type="EMBL" id="MED6157865.1"/>
    </source>
</evidence>
<feature type="compositionally biased region" description="Basic residues" evidence="1">
    <location>
        <begin position="66"/>
        <end position="76"/>
    </location>
</feature>
<sequence>MLVLECVEERLESLDPRGASTPGNLNREEELSVKLLEFLETTYAATGVLLADKEQQDGEAEEKKRGGMRRKVHRRSSSSVVAEHQRWFYGPDQKKKKGNTSHLQLQLGEYPFVPKSQRSSTLLKLRGIKRLNGTVLGSFVRPAVLITDAYNALKNQPYRRQKDKEIGGQ</sequence>
<comment type="caution">
    <text evidence="2">The sequence shown here is derived from an EMBL/GenBank/DDBJ whole genome shotgun (WGS) entry which is preliminary data.</text>
</comment>
<gene>
    <name evidence="2" type="ORF">PIB30_027394</name>
</gene>
<feature type="compositionally biased region" description="Basic and acidic residues" evidence="1">
    <location>
        <begin position="54"/>
        <end position="65"/>
    </location>
</feature>
<feature type="region of interest" description="Disordered" evidence="1">
    <location>
        <begin position="54"/>
        <end position="82"/>
    </location>
</feature>
<organism evidence="2 3">
    <name type="scientific">Stylosanthes scabra</name>
    <dbReference type="NCBI Taxonomy" id="79078"/>
    <lineage>
        <taxon>Eukaryota</taxon>
        <taxon>Viridiplantae</taxon>
        <taxon>Streptophyta</taxon>
        <taxon>Embryophyta</taxon>
        <taxon>Tracheophyta</taxon>
        <taxon>Spermatophyta</taxon>
        <taxon>Magnoliopsida</taxon>
        <taxon>eudicotyledons</taxon>
        <taxon>Gunneridae</taxon>
        <taxon>Pentapetalae</taxon>
        <taxon>rosids</taxon>
        <taxon>fabids</taxon>
        <taxon>Fabales</taxon>
        <taxon>Fabaceae</taxon>
        <taxon>Papilionoideae</taxon>
        <taxon>50 kb inversion clade</taxon>
        <taxon>dalbergioids sensu lato</taxon>
        <taxon>Dalbergieae</taxon>
        <taxon>Pterocarpus clade</taxon>
        <taxon>Stylosanthes</taxon>
    </lineage>
</organism>
<keyword evidence="3" id="KW-1185">Reference proteome</keyword>
<proteinExistence type="predicted"/>
<dbReference type="Proteomes" id="UP001341840">
    <property type="component" value="Unassembled WGS sequence"/>
</dbReference>
<reference evidence="2 3" key="1">
    <citation type="journal article" date="2023" name="Plants (Basel)">
        <title>Bridging the Gap: Combining Genomics and Transcriptomics Approaches to Understand Stylosanthes scabra, an Orphan Legume from the Brazilian Caatinga.</title>
        <authorList>
            <person name="Ferreira-Neto J.R.C."/>
            <person name="da Silva M.D."/>
            <person name="Binneck E."/>
            <person name="de Melo N.F."/>
            <person name="da Silva R.H."/>
            <person name="de Melo A.L.T.M."/>
            <person name="Pandolfi V."/>
            <person name="Bustamante F.O."/>
            <person name="Brasileiro-Vidal A.C."/>
            <person name="Benko-Iseppon A.M."/>
        </authorList>
    </citation>
    <scope>NUCLEOTIDE SEQUENCE [LARGE SCALE GENOMIC DNA]</scope>
    <source>
        <tissue evidence="2">Leaves</tissue>
    </source>
</reference>
<evidence type="ECO:0000256" key="1">
    <source>
        <dbReference type="SAM" id="MobiDB-lite"/>
    </source>
</evidence>
<evidence type="ECO:0000313" key="3">
    <source>
        <dbReference type="Proteomes" id="UP001341840"/>
    </source>
</evidence>